<dbReference type="GO" id="GO:0004632">
    <property type="term" value="F:phosphopantothenate--cysteine ligase activity"/>
    <property type="evidence" value="ECO:0007669"/>
    <property type="project" value="UniProtKB-UniRule"/>
</dbReference>
<comment type="similarity">
    <text evidence="3 4">In the N-terminal section; belongs to the HFCD (homo-oligomeric flavin containing Cys decarboxylase) superfamily.</text>
</comment>
<dbReference type="GO" id="GO:0015941">
    <property type="term" value="P:pantothenate catabolic process"/>
    <property type="evidence" value="ECO:0007669"/>
    <property type="project" value="InterPro"/>
</dbReference>
<comment type="cofactor">
    <cofactor evidence="3">
        <name>Mg(2+)</name>
        <dbReference type="ChEBI" id="CHEBI:18420"/>
    </cofactor>
</comment>
<comment type="catalytic activity">
    <reaction evidence="3 4">
        <text>N-[(R)-4-phosphopantothenoyl]-L-cysteine + H(+) = (R)-4'-phosphopantetheine + CO2</text>
        <dbReference type="Rhea" id="RHEA:16793"/>
        <dbReference type="ChEBI" id="CHEBI:15378"/>
        <dbReference type="ChEBI" id="CHEBI:16526"/>
        <dbReference type="ChEBI" id="CHEBI:59458"/>
        <dbReference type="ChEBI" id="CHEBI:61723"/>
        <dbReference type="EC" id="4.1.1.36"/>
    </reaction>
</comment>
<feature type="region of interest" description="Phosphopantothenoylcysteine decarboxylase" evidence="3">
    <location>
        <begin position="1"/>
        <end position="189"/>
    </location>
</feature>
<comment type="cofactor">
    <cofactor evidence="3">
        <name>FMN</name>
        <dbReference type="ChEBI" id="CHEBI:58210"/>
    </cofactor>
    <text evidence="3">Binds 1 FMN per subunit.</text>
</comment>
<keyword evidence="3 4" id="KW-0288">FMN</keyword>
<gene>
    <name evidence="3 7" type="primary">coaBC</name>
    <name evidence="7" type="ORF">H8S45_08870</name>
</gene>
<reference evidence="7" key="1">
    <citation type="submission" date="2020-08" db="EMBL/GenBank/DDBJ databases">
        <title>Genome public.</title>
        <authorList>
            <person name="Liu C."/>
            <person name="Sun Q."/>
        </authorList>
    </citation>
    <scope>NUCLEOTIDE SEQUENCE</scope>
    <source>
        <strain evidence="7">NSJ-28</strain>
    </source>
</reference>
<feature type="binding site" evidence="3">
    <location>
        <position position="337"/>
    </location>
    <ligand>
        <name>CTP</name>
        <dbReference type="ChEBI" id="CHEBI:37563"/>
    </ligand>
</feature>
<organism evidence="7 8">
    <name type="scientific">Agathobaculum faecis</name>
    <dbReference type="NCBI Taxonomy" id="2763013"/>
    <lineage>
        <taxon>Bacteria</taxon>
        <taxon>Bacillati</taxon>
        <taxon>Bacillota</taxon>
        <taxon>Clostridia</taxon>
        <taxon>Eubacteriales</taxon>
        <taxon>Butyricicoccaceae</taxon>
        <taxon>Agathobaculum</taxon>
    </lineage>
</organism>
<dbReference type="PANTHER" id="PTHR14359">
    <property type="entry name" value="HOMO-OLIGOMERIC FLAVIN CONTAINING CYS DECARBOXYLASE FAMILY"/>
    <property type="match status" value="1"/>
</dbReference>
<dbReference type="InterPro" id="IPR007085">
    <property type="entry name" value="DNA/pantothenate-metab_flavo_C"/>
</dbReference>
<dbReference type="EC" id="4.1.1.36" evidence="3"/>
<dbReference type="GO" id="GO:0015937">
    <property type="term" value="P:coenzyme A biosynthetic process"/>
    <property type="evidence" value="ECO:0007669"/>
    <property type="project" value="UniProtKB-UniRule"/>
</dbReference>
<name>A0A923RWT5_9FIRM</name>
<keyword evidence="2 3" id="KW-0456">Lyase</keyword>
<comment type="function">
    <text evidence="4">Catalyzes two steps in the biosynthesis of coenzyme A. In the first step cysteine is conjugated to 4'-phosphopantothenate to form 4-phosphopantothenoylcysteine, in the latter compound is decarboxylated to form 4'-phosphopantotheine.</text>
</comment>
<dbReference type="EC" id="6.3.2.5" evidence="3"/>
<feature type="binding site" evidence="3">
    <location>
        <position position="341"/>
    </location>
    <ligand>
        <name>CTP</name>
        <dbReference type="ChEBI" id="CHEBI:37563"/>
    </ligand>
</feature>
<dbReference type="GO" id="GO:0071513">
    <property type="term" value="C:phosphopantothenoylcysteine decarboxylase complex"/>
    <property type="evidence" value="ECO:0007669"/>
    <property type="project" value="TreeGrafter"/>
</dbReference>
<comment type="pathway">
    <text evidence="3 4">Cofactor biosynthesis; coenzyme A biosynthesis; CoA from (R)-pantothenate: step 2/5.</text>
</comment>
<feature type="binding site" evidence="3">
    <location>
        <position position="278"/>
    </location>
    <ligand>
        <name>CTP</name>
        <dbReference type="ChEBI" id="CHEBI:37563"/>
    </ligand>
</feature>
<feature type="region of interest" description="Phosphopantothenate--cysteine ligase" evidence="3">
    <location>
        <begin position="190"/>
        <end position="401"/>
    </location>
</feature>
<dbReference type="GO" id="GO:0010181">
    <property type="term" value="F:FMN binding"/>
    <property type="evidence" value="ECO:0007669"/>
    <property type="project" value="UniProtKB-UniRule"/>
</dbReference>
<feature type="domain" description="DNA/pantothenate metabolism flavoprotein C-terminal" evidence="6">
    <location>
        <begin position="185"/>
        <end position="394"/>
    </location>
</feature>
<dbReference type="EMBL" id="JACOPL010000007">
    <property type="protein sequence ID" value="MBC5725566.1"/>
    <property type="molecule type" value="Genomic_DNA"/>
</dbReference>
<feature type="domain" description="Flavoprotein" evidence="5">
    <location>
        <begin position="6"/>
        <end position="150"/>
    </location>
</feature>
<dbReference type="SUPFAM" id="SSF102645">
    <property type="entry name" value="CoaB-like"/>
    <property type="match status" value="1"/>
</dbReference>
<comment type="catalytic activity">
    <reaction evidence="3 4">
        <text>(R)-4'-phosphopantothenate + L-cysteine + CTP = N-[(R)-4-phosphopantothenoyl]-L-cysteine + CMP + diphosphate + H(+)</text>
        <dbReference type="Rhea" id="RHEA:19397"/>
        <dbReference type="ChEBI" id="CHEBI:10986"/>
        <dbReference type="ChEBI" id="CHEBI:15378"/>
        <dbReference type="ChEBI" id="CHEBI:33019"/>
        <dbReference type="ChEBI" id="CHEBI:35235"/>
        <dbReference type="ChEBI" id="CHEBI:37563"/>
        <dbReference type="ChEBI" id="CHEBI:59458"/>
        <dbReference type="ChEBI" id="CHEBI:60377"/>
        <dbReference type="EC" id="6.3.2.5"/>
    </reaction>
</comment>
<dbReference type="Proteomes" id="UP000606499">
    <property type="component" value="Unassembled WGS sequence"/>
</dbReference>
<evidence type="ECO:0000256" key="2">
    <source>
        <dbReference type="ARBA" id="ARBA00023239"/>
    </source>
</evidence>
<evidence type="ECO:0000256" key="1">
    <source>
        <dbReference type="ARBA" id="ARBA00022793"/>
    </source>
</evidence>
<dbReference type="InterPro" id="IPR005252">
    <property type="entry name" value="CoaBC"/>
</dbReference>
<evidence type="ECO:0000259" key="6">
    <source>
        <dbReference type="Pfam" id="PF04127"/>
    </source>
</evidence>
<evidence type="ECO:0000313" key="8">
    <source>
        <dbReference type="Proteomes" id="UP000606499"/>
    </source>
</evidence>
<dbReference type="InterPro" id="IPR003382">
    <property type="entry name" value="Flavoprotein"/>
</dbReference>
<dbReference type="GO" id="GO:0046872">
    <property type="term" value="F:metal ion binding"/>
    <property type="evidence" value="ECO:0007669"/>
    <property type="project" value="UniProtKB-KW"/>
</dbReference>
<evidence type="ECO:0000256" key="3">
    <source>
        <dbReference type="HAMAP-Rule" id="MF_02225"/>
    </source>
</evidence>
<dbReference type="RefSeq" id="WP_054326667.1">
    <property type="nucleotide sequence ID" value="NZ_JACOPL010000007.1"/>
</dbReference>
<protein>
    <recommendedName>
        <fullName evidence="3">Coenzyme A biosynthesis bifunctional protein CoaBC</fullName>
    </recommendedName>
    <alternativeName>
        <fullName evidence="3">DNA/pantothenate metabolism flavoprotein</fullName>
    </alternativeName>
    <alternativeName>
        <fullName evidence="3">Phosphopantothenoylcysteine synthetase/decarboxylase</fullName>
        <shortName evidence="3">PPCS-PPCDC</shortName>
    </alternativeName>
    <domain>
        <recommendedName>
            <fullName evidence="3">Phosphopantothenoylcysteine decarboxylase</fullName>
            <shortName evidence="3">PPC decarboxylase</shortName>
            <shortName evidence="3">PPC-DC</shortName>
            <ecNumber evidence="3">4.1.1.36</ecNumber>
        </recommendedName>
        <alternativeName>
            <fullName evidence="3">CoaC</fullName>
        </alternativeName>
    </domain>
    <domain>
        <recommendedName>
            <fullName evidence="3">Phosphopantothenate--cysteine ligase</fullName>
            <ecNumber evidence="3">6.3.2.5</ecNumber>
        </recommendedName>
        <alternativeName>
            <fullName evidence="3">CoaB</fullName>
        </alternativeName>
        <alternativeName>
            <fullName evidence="3">Phosphopantothenoylcysteine synthetase</fullName>
            <shortName evidence="3">PPC synthetase</shortName>
            <shortName evidence="3">PPC-S</shortName>
        </alternativeName>
    </domain>
</protein>
<dbReference type="AlphaFoldDB" id="A0A923RWT5"/>
<comment type="pathway">
    <text evidence="3 4">Cofactor biosynthesis; coenzyme A biosynthesis; CoA from (R)-pantothenate: step 3/5.</text>
</comment>
<keyword evidence="3 4" id="KW-0285">Flavoprotein</keyword>
<comment type="caution">
    <text evidence="3">Lacks conserved residue(s) required for the propagation of feature annotation.</text>
</comment>
<dbReference type="NCBIfam" id="TIGR00521">
    <property type="entry name" value="coaBC_dfp"/>
    <property type="match status" value="1"/>
</dbReference>
<evidence type="ECO:0000256" key="4">
    <source>
        <dbReference type="RuleBase" id="RU364078"/>
    </source>
</evidence>
<keyword evidence="3 4" id="KW-0436">Ligase</keyword>
<dbReference type="Pfam" id="PF02441">
    <property type="entry name" value="Flavoprotein"/>
    <property type="match status" value="1"/>
</dbReference>
<dbReference type="InterPro" id="IPR036551">
    <property type="entry name" value="Flavin_trans-like"/>
</dbReference>
<dbReference type="InterPro" id="IPR035929">
    <property type="entry name" value="CoaB-like_sf"/>
</dbReference>
<comment type="similarity">
    <text evidence="3 4">In the C-terminal section; belongs to the PPC synthetase family.</text>
</comment>
<proteinExistence type="inferred from homology"/>
<comment type="function">
    <text evidence="3">Catalyzes two sequential steps in the biosynthesis of coenzyme A. In the first step cysteine is conjugated to 4'-phosphopantothenate to form 4-phosphopantothenoylcysteine. In the second step the latter compound is decarboxylated to form 4'-phosphopantotheine.</text>
</comment>
<sequence>MRVSGKTVVLCVTGGIAAYKAADLTSKLRQAGAQVRVLMTESATQFIAPMTFETLSGYRTVVDTFDRSFAWEVEHISLAKAADVFVIAPATANVIAKAAHGIADDMVTTTLLATRAPVVVAPAMNTGMYDNPVTQQNLRTLRERGFHIIDPAAGHLACGDTGRGKLPDTPALLWGIEKALTPQDLAGRRVLVTAGPTQEAMDPVRFLSNHSTGKMGYAVAARAALRGAETTLVSGPTALDTPAGVQRVDVVSACEMYDAVVSRAAEQDMIVKAAAVGDYRPAETAAEKLKKGEGELTLALARNPDILAELGRKKRPGQLLCGFAMETQSLLENAAEKLRRKNCDMLVANSLRDAGAGFGTDTNVATLLFADGRRETPPLMSKEALADVILDRLLAMRQARA</sequence>
<feature type="binding site" evidence="3">
    <location>
        <begin position="304"/>
        <end position="307"/>
    </location>
    <ligand>
        <name>CTP</name>
        <dbReference type="ChEBI" id="CHEBI:37563"/>
    </ligand>
</feature>
<keyword evidence="3" id="KW-0511">Multifunctional enzyme</keyword>
<dbReference type="GO" id="GO:0004633">
    <property type="term" value="F:phosphopantothenoylcysteine decarboxylase activity"/>
    <property type="evidence" value="ECO:0007669"/>
    <property type="project" value="UniProtKB-UniRule"/>
</dbReference>
<comment type="caution">
    <text evidence="7">The sequence shown here is derived from an EMBL/GenBank/DDBJ whole genome shotgun (WGS) entry which is preliminary data.</text>
</comment>
<dbReference type="HAMAP" id="MF_02225">
    <property type="entry name" value="CoaBC"/>
    <property type="match status" value="1"/>
</dbReference>
<dbReference type="PANTHER" id="PTHR14359:SF6">
    <property type="entry name" value="PHOSPHOPANTOTHENOYLCYSTEINE DECARBOXYLASE"/>
    <property type="match status" value="1"/>
</dbReference>
<feature type="active site" description="Proton donor" evidence="3">
    <location>
        <position position="158"/>
    </location>
</feature>
<keyword evidence="1 3" id="KW-0210">Decarboxylase</keyword>
<feature type="binding site" evidence="3">
    <location>
        <position position="288"/>
    </location>
    <ligand>
        <name>CTP</name>
        <dbReference type="ChEBI" id="CHEBI:37563"/>
    </ligand>
</feature>
<accession>A0A923RWT5</accession>
<keyword evidence="8" id="KW-1185">Reference proteome</keyword>
<dbReference type="Gene3D" id="3.40.50.10300">
    <property type="entry name" value="CoaB-like"/>
    <property type="match status" value="1"/>
</dbReference>
<dbReference type="SUPFAM" id="SSF52507">
    <property type="entry name" value="Homo-oligomeric flavin-containing Cys decarboxylases, HFCD"/>
    <property type="match status" value="1"/>
</dbReference>
<keyword evidence="3" id="KW-0479">Metal-binding</keyword>
<keyword evidence="3" id="KW-0460">Magnesium</keyword>
<dbReference type="Gene3D" id="3.40.50.1950">
    <property type="entry name" value="Flavin prenyltransferase-like"/>
    <property type="match status" value="1"/>
</dbReference>
<evidence type="ECO:0000313" key="7">
    <source>
        <dbReference type="EMBL" id="MBC5725566.1"/>
    </source>
</evidence>
<dbReference type="Pfam" id="PF04127">
    <property type="entry name" value="DFP"/>
    <property type="match status" value="1"/>
</dbReference>
<evidence type="ECO:0000259" key="5">
    <source>
        <dbReference type="Pfam" id="PF02441"/>
    </source>
</evidence>
<feature type="binding site" evidence="3">
    <location>
        <position position="323"/>
    </location>
    <ligand>
        <name>CTP</name>
        <dbReference type="ChEBI" id="CHEBI:37563"/>
    </ligand>
</feature>